<evidence type="ECO:0000256" key="2">
    <source>
        <dbReference type="SAM" id="MobiDB-lite"/>
    </source>
</evidence>
<dbReference type="KEGG" id="aplc:110977374"/>
<name>A0A8B7Y469_ACAPL</name>
<dbReference type="PANTHER" id="PTHR16284:SF13">
    <property type="entry name" value="PROTEIN CDV3 HOMOLOG"/>
    <property type="match status" value="1"/>
</dbReference>
<dbReference type="Proteomes" id="UP000694845">
    <property type="component" value="Unplaced"/>
</dbReference>
<dbReference type="GeneID" id="110977374"/>
<feature type="compositionally biased region" description="Acidic residues" evidence="2">
    <location>
        <begin position="102"/>
        <end position="116"/>
    </location>
</feature>
<feature type="compositionally biased region" description="Basic and acidic residues" evidence="2">
    <location>
        <begin position="1"/>
        <end position="13"/>
    </location>
</feature>
<dbReference type="OMA" id="TSGPWNK"/>
<dbReference type="OrthoDB" id="10054324at2759"/>
<gene>
    <name evidence="4" type="primary">LOC110977374</name>
</gene>
<evidence type="ECO:0000313" key="4">
    <source>
        <dbReference type="RefSeq" id="XP_022087125.1"/>
    </source>
</evidence>
<evidence type="ECO:0000313" key="3">
    <source>
        <dbReference type="Proteomes" id="UP000694845"/>
    </source>
</evidence>
<dbReference type="Pfam" id="PF15359">
    <property type="entry name" value="CDV3"/>
    <property type="match status" value="1"/>
</dbReference>
<feature type="region of interest" description="Disordered" evidence="2">
    <location>
        <begin position="1"/>
        <end position="254"/>
    </location>
</feature>
<comment type="similarity">
    <text evidence="1">Belongs to the CDV3 family.</text>
</comment>
<dbReference type="AlphaFoldDB" id="A0A8B7Y469"/>
<feature type="compositionally biased region" description="Basic and acidic residues" evidence="2">
    <location>
        <begin position="29"/>
        <end position="70"/>
    </location>
</feature>
<protein>
    <submittedName>
        <fullName evidence="4">Protein CDV3 homolog</fullName>
    </submittedName>
</protein>
<dbReference type="GO" id="GO:0005737">
    <property type="term" value="C:cytoplasm"/>
    <property type="evidence" value="ECO:0007669"/>
    <property type="project" value="TreeGrafter"/>
</dbReference>
<dbReference type="PANTHER" id="PTHR16284">
    <property type="entry name" value="PROTEIN CDV3 HOMOLOG"/>
    <property type="match status" value="1"/>
</dbReference>
<organism evidence="3 4">
    <name type="scientific">Acanthaster planci</name>
    <name type="common">Crown-of-thorns starfish</name>
    <dbReference type="NCBI Taxonomy" id="133434"/>
    <lineage>
        <taxon>Eukaryota</taxon>
        <taxon>Metazoa</taxon>
        <taxon>Echinodermata</taxon>
        <taxon>Eleutherozoa</taxon>
        <taxon>Asterozoa</taxon>
        <taxon>Asteroidea</taxon>
        <taxon>Valvatacea</taxon>
        <taxon>Valvatida</taxon>
        <taxon>Acanthasteridae</taxon>
        <taxon>Acanthaster</taxon>
    </lineage>
</organism>
<reference evidence="4" key="1">
    <citation type="submission" date="2025-08" db="UniProtKB">
        <authorList>
            <consortium name="RefSeq"/>
        </authorList>
    </citation>
    <scope>IDENTIFICATION</scope>
</reference>
<feature type="compositionally biased region" description="Basic residues" evidence="2">
    <location>
        <begin position="14"/>
        <end position="25"/>
    </location>
</feature>
<proteinExistence type="inferred from homology"/>
<feature type="compositionally biased region" description="Basic and acidic residues" evidence="2">
    <location>
        <begin position="210"/>
        <end position="226"/>
    </location>
</feature>
<sequence length="254" mass="27896">MSDKSLEDFFAKKDKSKKSKSKSKFAKSTTEEIAKRLTEADLKKERKEKEKEKPPPPKETEDKSKIKDIIGDEDDWRDNEEEKEKDYSGLKIQLQISANPDQDVEEEEEEELDENGEPVKSKGAVPSGPWNKLETAVDNEAEVAQKGAPPPTEPAVAPIVKSGKYIPPSLRGQPATKTSLAPSRLGGKSKAAPQISSEQEFPSLAASSDIAKHTDKNSDKNFEKVTRGGPSMPNPANQGPKLDLENRFAALGQN</sequence>
<dbReference type="RefSeq" id="XP_022087125.1">
    <property type="nucleotide sequence ID" value="XM_022231433.1"/>
</dbReference>
<keyword evidence="3" id="KW-1185">Reference proteome</keyword>
<evidence type="ECO:0000256" key="1">
    <source>
        <dbReference type="ARBA" id="ARBA00006062"/>
    </source>
</evidence>
<accession>A0A8B7Y469</accession>
<dbReference type="InterPro" id="IPR026806">
    <property type="entry name" value="CDV3"/>
</dbReference>